<dbReference type="AlphaFoldDB" id="A0AAN8XQV3"/>
<dbReference type="PANTHER" id="PTHR12301:SF10">
    <property type="match status" value="1"/>
</dbReference>
<dbReference type="PROSITE" id="PS50002">
    <property type="entry name" value="SH3"/>
    <property type="match status" value="1"/>
</dbReference>
<evidence type="ECO:0000256" key="3">
    <source>
        <dbReference type="SAM" id="MobiDB-lite"/>
    </source>
</evidence>
<dbReference type="PANTHER" id="PTHR12301">
    <property type="entry name" value="SAM-DOMAIN, SH3 AND NUCLEAR LOCALIZATION SIGNALS PROTEIN RELATED"/>
    <property type="match status" value="1"/>
</dbReference>
<dbReference type="InterPro" id="IPR001452">
    <property type="entry name" value="SH3_domain"/>
</dbReference>
<protein>
    <recommendedName>
        <fullName evidence="8">SAM and SH3 domain-containing protein 1</fullName>
    </recommendedName>
</protein>
<dbReference type="PROSITE" id="PS50105">
    <property type="entry name" value="SAM_DOMAIN"/>
    <property type="match status" value="1"/>
</dbReference>
<feature type="compositionally biased region" description="Low complexity" evidence="3">
    <location>
        <begin position="477"/>
        <end position="490"/>
    </location>
</feature>
<dbReference type="Proteomes" id="UP001372834">
    <property type="component" value="Unassembled WGS sequence"/>
</dbReference>
<dbReference type="InterPro" id="IPR013761">
    <property type="entry name" value="SAM/pointed_sf"/>
</dbReference>
<dbReference type="SUPFAM" id="SSF50044">
    <property type="entry name" value="SH3-domain"/>
    <property type="match status" value="1"/>
</dbReference>
<organism evidence="6 7">
    <name type="scientific">Polyplax serrata</name>
    <name type="common">Common mouse louse</name>
    <dbReference type="NCBI Taxonomy" id="468196"/>
    <lineage>
        <taxon>Eukaryota</taxon>
        <taxon>Metazoa</taxon>
        <taxon>Ecdysozoa</taxon>
        <taxon>Arthropoda</taxon>
        <taxon>Hexapoda</taxon>
        <taxon>Insecta</taxon>
        <taxon>Pterygota</taxon>
        <taxon>Neoptera</taxon>
        <taxon>Paraneoptera</taxon>
        <taxon>Psocodea</taxon>
        <taxon>Troctomorpha</taxon>
        <taxon>Phthiraptera</taxon>
        <taxon>Anoplura</taxon>
        <taxon>Polyplacidae</taxon>
        <taxon>Polyplax</taxon>
    </lineage>
</organism>
<feature type="compositionally biased region" description="Low complexity" evidence="3">
    <location>
        <begin position="423"/>
        <end position="445"/>
    </location>
</feature>
<feature type="compositionally biased region" description="Low complexity" evidence="3">
    <location>
        <begin position="639"/>
        <end position="650"/>
    </location>
</feature>
<name>A0AAN8XQV3_POLSC</name>
<feature type="region of interest" description="Disordered" evidence="3">
    <location>
        <begin position="584"/>
        <end position="608"/>
    </location>
</feature>
<keyword evidence="1 2" id="KW-0728">SH3 domain</keyword>
<evidence type="ECO:0000256" key="2">
    <source>
        <dbReference type="PROSITE-ProRule" id="PRU00192"/>
    </source>
</evidence>
<reference evidence="6 7" key="1">
    <citation type="submission" date="2023-10" db="EMBL/GenBank/DDBJ databases">
        <title>Genomes of two closely related lineages of the louse Polyplax serrata with different host specificities.</title>
        <authorList>
            <person name="Martinu J."/>
            <person name="Tarabai H."/>
            <person name="Stefka J."/>
            <person name="Hypsa V."/>
        </authorList>
    </citation>
    <scope>NUCLEOTIDE SEQUENCE [LARGE SCALE GENOMIC DNA]</scope>
    <source>
        <strain evidence="6">HR10_N</strain>
    </source>
</reference>
<feature type="domain" description="SAM" evidence="5">
    <location>
        <begin position="349"/>
        <end position="413"/>
    </location>
</feature>
<evidence type="ECO:0000313" key="6">
    <source>
        <dbReference type="EMBL" id="KAK6645250.1"/>
    </source>
</evidence>
<feature type="compositionally biased region" description="Basic and acidic residues" evidence="3">
    <location>
        <begin position="667"/>
        <end position="681"/>
    </location>
</feature>
<dbReference type="Pfam" id="PF00536">
    <property type="entry name" value="SAM_1"/>
    <property type="match status" value="1"/>
</dbReference>
<dbReference type="SUPFAM" id="SSF47769">
    <property type="entry name" value="SAM/Pointed domain"/>
    <property type="match status" value="1"/>
</dbReference>
<dbReference type="Gene3D" id="2.30.30.40">
    <property type="entry name" value="SH3 Domains"/>
    <property type="match status" value="1"/>
</dbReference>
<feature type="compositionally biased region" description="Polar residues" evidence="3">
    <location>
        <begin position="504"/>
        <end position="522"/>
    </location>
</feature>
<feature type="compositionally biased region" description="Low complexity" evidence="3">
    <location>
        <begin position="220"/>
        <end position="234"/>
    </location>
</feature>
<evidence type="ECO:0000256" key="1">
    <source>
        <dbReference type="ARBA" id="ARBA00022443"/>
    </source>
</evidence>
<feature type="region of interest" description="Disordered" evidence="3">
    <location>
        <begin position="704"/>
        <end position="748"/>
    </location>
</feature>
<dbReference type="SMART" id="SM00326">
    <property type="entry name" value="SH3"/>
    <property type="match status" value="1"/>
</dbReference>
<dbReference type="Gene3D" id="1.10.150.50">
    <property type="entry name" value="Transcription Factor, Ets-1"/>
    <property type="match status" value="1"/>
</dbReference>
<feature type="region of interest" description="Disordered" evidence="3">
    <location>
        <begin position="149"/>
        <end position="271"/>
    </location>
</feature>
<dbReference type="Pfam" id="PF07653">
    <property type="entry name" value="SH3_2"/>
    <property type="match status" value="1"/>
</dbReference>
<feature type="region of interest" description="Disordered" evidence="3">
    <location>
        <begin position="634"/>
        <end position="684"/>
    </location>
</feature>
<feature type="region of interest" description="Disordered" evidence="3">
    <location>
        <begin position="415"/>
        <end position="522"/>
    </location>
</feature>
<dbReference type="EMBL" id="JAWJWE010000001">
    <property type="protein sequence ID" value="KAK6645250.1"/>
    <property type="molecule type" value="Genomic_DNA"/>
</dbReference>
<evidence type="ECO:0008006" key="8">
    <source>
        <dbReference type="Google" id="ProtNLM"/>
    </source>
</evidence>
<dbReference type="InterPro" id="IPR051725">
    <property type="entry name" value="SAM-SH3_domain_protein"/>
</dbReference>
<feature type="compositionally biased region" description="Polar residues" evidence="3">
    <location>
        <begin position="725"/>
        <end position="739"/>
    </location>
</feature>
<sequence>MATILRDIREGLNQLRRTSDNTYMYDDEVRALAPHHWYDEPPYESDPEDFLMRGGNGQSTATLQNGRVCFTLNMRPDRQREGIISHPSAGDISIPRESDSAPRRGLILPQYGPYPPAIIPLTHARSNRGSGDYAGTDVQSLSSRLSTFSMETTRSEQNDYCHLSSSRKKGSSDQSSDYEDHDMSLTVGRSGFEGSSRGKQKHKKSKDKKEFMKMKGNLQSASSGESLPSGSGSSTQALMRETSGHSSLSAGDDRDNSSPIGPAPQGGTIPMGPVIARARALVDCSPNHYDREALRFKKGDIIDVLQMNPSGLWQGIAHGKAGLFKFINVELLSDKTLKRLEHPKQNKRGKPKSVEELLKRISMEEHTSVFVLNGYEDVELFQDLESQDLDYLNIRDPEHRAKILTAVQLLHDYDSNDDKEGMTSSESTGGSSNSSSDDESLTGSLKPSKQGPPHKSLRDSGCFEEDQHSGQRKTRGSSSKSVESSNNLDSVGRNIFFTSDGRKPQTTLSGLKQFKNSDSGGQSSEIVEMDVFANHAKVNYQPNIPVSDHQKKNSAKEFLEQTREVLNRAREIANNSREILERSGGVDQGVSECAGPGRTGEDQSETNTKLTMVKYGTGYNDLGLNCEGGNAGFSEKSSDSGVSSSSMSSSNFKERKMGQTVPTESPKPQRQDSPRKAEKGPGKVFSLVSDARKIETLNPFLKNCKSRLVSDGTNKSNERSDSKTQEIGSPNSFSSQFPNRSLIVQKKT</sequence>
<evidence type="ECO:0000259" key="4">
    <source>
        <dbReference type="PROSITE" id="PS50002"/>
    </source>
</evidence>
<feature type="domain" description="SH3" evidence="4">
    <location>
        <begin position="273"/>
        <end position="334"/>
    </location>
</feature>
<dbReference type="InterPro" id="IPR036028">
    <property type="entry name" value="SH3-like_dom_sf"/>
</dbReference>
<proteinExistence type="predicted"/>
<dbReference type="SMART" id="SM00454">
    <property type="entry name" value="SAM"/>
    <property type="match status" value="1"/>
</dbReference>
<evidence type="ECO:0000313" key="7">
    <source>
        <dbReference type="Proteomes" id="UP001372834"/>
    </source>
</evidence>
<comment type="caution">
    <text evidence="6">The sequence shown here is derived from an EMBL/GenBank/DDBJ whole genome shotgun (WGS) entry which is preliminary data.</text>
</comment>
<gene>
    <name evidence="6" type="ORF">RUM43_001526</name>
</gene>
<dbReference type="InterPro" id="IPR001660">
    <property type="entry name" value="SAM"/>
</dbReference>
<accession>A0AAN8XQV3</accession>
<evidence type="ECO:0000259" key="5">
    <source>
        <dbReference type="PROSITE" id="PS50105"/>
    </source>
</evidence>